<accession>A0A4V1N3K2</accession>
<dbReference type="OrthoDB" id="7605593at2"/>
<dbReference type="EMBL" id="SBKP01000006">
    <property type="protein sequence ID" value="RXR28956.1"/>
    <property type="molecule type" value="Genomic_DNA"/>
</dbReference>
<comment type="caution">
    <text evidence="1">The sequence shown here is derived from an EMBL/GenBank/DDBJ whole genome shotgun (WGS) entry which is preliminary data.</text>
</comment>
<name>A0A4V1N3K2_9SPHN</name>
<gene>
    <name evidence="1" type="ORF">EQG66_07715</name>
</gene>
<dbReference type="RefSeq" id="WP_129404020.1">
    <property type="nucleotide sequence ID" value="NZ_SBKP01000006.1"/>
</dbReference>
<sequence length="152" mass="16526">MADAPITKILTAIKALVETPSLTFHINRTDDEPLDESERPGVIVRVPHMAFEDYSNQGQDLVRATLHFDFMSSGTAGETIDEQNQTGIADTLKLIAADRTLGGRLHRWEATAVSGSEQNGADLGTAILEMEVVFFVLRDDPLLIVGLSGVTF</sequence>
<evidence type="ECO:0000313" key="2">
    <source>
        <dbReference type="Proteomes" id="UP000290958"/>
    </source>
</evidence>
<organism evidence="1 2">
    <name type="scientific">Sphingobium fluviale</name>
    <dbReference type="NCBI Taxonomy" id="2506423"/>
    <lineage>
        <taxon>Bacteria</taxon>
        <taxon>Pseudomonadati</taxon>
        <taxon>Pseudomonadota</taxon>
        <taxon>Alphaproteobacteria</taxon>
        <taxon>Sphingomonadales</taxon>
        <taxon>Sphingomonadaceae</taxon>
        <taxon>Sphingobium</taxon>
    </lineage>
</organism>
<evidence type="ECO:0000313" key="1">
    <source>
        <dbReference type="EMBL" id="RXR28956.1"/>
    </source>
</evidence>
<dbReference type="AlphaFoldDB" id="A0A4V1N3K2"/>
<protein>
    <recommendedName>
        <fullName evidence="3">DUF3168 domain-containing protein</fullName>
    </recommendedName>
</protein>
<evidence type="ECO:0008006" key="3">
    <source>
        <dbReference type="Google" id="ProtNLM"/>
    </source>
</evidence>
<keyword evidence="2" id="KW-1185">Reference proteome</keyword>
<proteinExistence type="predicted"/>
<reference evidence="2" key="1">
    <citation type="submission" date="2019-01" db="EMBL/GenBank/DDBJ databases">
        <title>Cytophagaceae bacterium strain CAR-16.</title>
        <authorList>
            <person name="Chen W.-M."/>
        </authorList>
    </citation>
    <scope>NUCLEOTIDE SEQUENCE [LARGE SCALE GENOMIC DNA]</scope>
    <source>
        <strain evidence="2">CHR27</strain>
    </source>
</reference>
<dbReference type="Proteomes" id="UP000290958">
    <property type="component" value="Unassembled WGS sequence"/>
</dbReference>